<protein>
    <submittedName>
        <fullName evidence="2">Uncharacterized protein</fullName>
    </submittedName>
</protein>
<sequence>MMDPHTTTGPPVAFESPGTSVFEVSALTESDREVEQPAPSVSSSSSRNANRGARV</sequence>
<evidence type="ECO:0000313" key="2">
    <source>
        <dbReference type="EMBL" id="KAG3181775.1"/>
    </source>
</evidence>
<feature type="region of interest" description="Disordered" evidence="1">
    <location>
        <begin position="1"/>
        <end position="20"/>
    </location>
</feature>
<proteinExistence type="predicted"/>
<evidence type="ECO:0000256" key="1">
    <source>
        <dbReference type="SAM" id="MobiDB-lite"/>
    </source>
</evidence>
<comment type="caution">
    <text evidence="2">The sequence shown here is derived from an EMBL/GenBank/DDBJ whole genome shotgun (WGS) entry which is preliminary data.</text>
</comment>
<evidence type="ECO:0000313" key="3">
    <source>
        <dbReference type="Proteomes" id="UP000760860"/>
    </source>
</evidence>
<accession>A0A8T1GPF1</accession>
<gene>
    <name evidence="2" type="ORF">PC129_g25384</name>
</gene>
<feature type="region of interest" description="Disordered" evidence="1">
    <location>
        <begin position="26"/>
        <end position="55"/>
    </location>
</feature>
<dbReference type="Proteomes" id="UP000760860">
    <property type="component" value="Unassembled WGS sequence"/>
</dbReference>
<organism evidence="2 3">
    <name type="scientific">Phytophthora cactorum</name>
    <dbReference type="NCBI Taxonomy" id="29920"/>
    <lineage>
        <taxon>Eukaryota</taxon>
        <taxon>Sar</taxon>
        <taxon>Stramenopiles</taxon>
        <taxon>Oomycota</taxon>
        <taxon>Peronosporomycetes</taxon>
        <taxon>Peronosporales</taxon>
        <taxon>Peronosporaceae</taxon>
        <taxon>Phytophthora</taxon>
    </lineage>
</organism>
<dbReference type="AlphaFoldDB" id="A0A8T1GPF1"/>
<reference evidence="2" key="1">
    <citation type="submission" date="2018-05" db="EMBL/GenBank/DDBJ databases">
        <title>Effector identification in a new, highly contiguous assembly of the strawberry crown rot pathogen Phytophthora cactorum.</title>
        <authorList>
            <person name="Armitage A.D."/>
            <person name="Nellist C.F."/>
            <person name="Bates H."/>
            <person name="Vickerstaff R.J."/>
            <person name="Harrison R.J."/>
        </authorList>
    </citation>
    <scope>NUCLEOTIDE SEQUENCE</scope>
    <source>
        <strain evidence="2">P421</strain>
    </source>
</reference>
<name>A0A8T1GPF1_9STRA</name>
<dbReference type="EMBL" id="RCMV01005906">
    <property type="protein sequence ID" value="KAG3181775.1"/>
    <property type="molecule type" value="Genomic_DNA"/>
</dbReference>